<dbReference type="Pfam" id="PF13364">
    <property type="entry name" value="BetaGal_ABD2"/>
    <property type="match status" value="2"/>
</dbReference>
<evidence type="ECO:0000313" key="11">
    <source>
        <dbReference type="Proteomes" id="UP001049176"/>
    </source>
</evidence>
<dbReference type="InterPro" id="IPR036833">
    <property type="entry name" value="BetaGal_dom3_sf"/>
</dbReference>
<dbReference type="AlphaFoldDB" id="A0A9P7RY78"/>
<protein>
    <recommendedName>
        <fullName evidence="3">beta-galactosidase</fullName>
        <ecNumber evidence="3">3.2.1.23</ecNumber>
    </recommendedName>
</protein>
<dbReference type="InterPro" id="IPR025300">
    <property type="entry name" value="BetaGal_jelly_roll_dom"/>
</dbReference>
<dbReference type="InterPro" id="IPR018954">
    <property type="entry name" value="Betagal_dom2"/>
</dbReference>
<organism evidence="10 11">
    <name type="scientific">Marasmius oreades</name>
    <name type="common">fairy-ring Marasmius</name>
    <dbReference type="NCBI Taxonomy" id="181124"/>
    <lineage>
        <taxon>Eukaryota</taxon>
        <taxon>Fungi</taxon>
        <taxon>Dikarya</taxon>
        <taxon>Basidiomycota</taxon>
        <taxon>Agaricomycotina</taxon>
        <taxon>Agaricomycetes</taxon>
        <taxon>Agaricomycetidae</taxon>
        <taxon>Agaricales</taxon>
        <taxon>Marasmiineae</taxon>
        <taxon>Marasmiaceae</taxon>
        <taxon>Marasmius</taxon>
    </lineage>
</organism>
<dbReference type="Pfam" id="PF01301">
    <property type="entry name" value="Glyco_hydro_35"/>
    <property type="match status" value="1"/>
</dbReference>
<dbReference type="GO" id="GO:0005975">
    <property type="term" value="P:carbohydrate metabolic process"/>
    <property type="evidence" value="ECO:0007669"/>
    <property type="project" value="InterPro"/>
</dbReference>
<comment type="caution">
    <text evidence="10">The sequence shown here is derived from an EMBL/GenBank/DDBJ whole genome shotgun (WGS) entry which is preliminary data.</text>
</comment>
<dbReference type="Gene3D" id="2.102.20.10">
    <property type="entry name" value="Beta-galactosidase, domain 2"/>
    <property type="match status" value="1"/>
</dbReference>
<keyword evidence="7" id="KW-0326">Glycosidase</keyword>
<dbReference type="KEGG" id="more:E1B28_010647"/>
<dbReference type="InterPro" id="IPR031330">
    <property type="entry name" value="Gly_Hdrlase_35_cat"/>
</dbReference>
<dbReference type="PRINTS" id="PR00742">
    <property type="entry name" value="GLHYDRLASE35"/>
</dbReference>
<dbReference type="SUPFAM" id="SSF49785">
    <property type="entry name" value="Galactose-binding domain-like"/>
    <property type="match status" value="2"/>
</dbReference>
<dbReference type="InterPro" id="IPR008979">
    <property type="entry name" value="Galactose-bd-like_sf"/>
</dbReference>
<dbReference type="Gene3D" id="3.20.20.80">
    <property type="entry name" value="Glycosidases"/>
    <property type="match status" value="1"/>
</dbReference>
<dbReference type="SUPFAM" id="SSF117100">
    <property type="entry name" value="Beta-galactosidase LacA, domain 3"/>
    <property type="match status" value="1"/>
</dbReference>
<dbReference type="SUPFAM" id="SSF51445">
    <property type="entry name" value="(Trans)glycosidases"/>
    <property type="match status" value="1"/>
</dbReference>
<dbReference type="SMART" id="SM01029">
    <property type="entry name" value="BetaGal_dom2"/>
    <property type="match status" value="1"/>
</dbReference>
<keyword evidence="6" id="KW-0325">Glycoprotein</keyword>
<evidence type="ECO:0000313" key="10">
    <source>
        <dbReference type="EMBL" id="KAG7091627.1"/>
    </source>
</evidence>
<dbReference type="Gene3D" id="2.60.120.260">
    <property type="entry name" value="Galactose-binding domain-like"/>
    <property type="match status" value="2"/>
</dbReference>
<keyword evidence="4" id="KW-0732">Signal</keyword>
<evidence type="ECO:0000256" key="6">
    <source>
        <dbReference type="ARBA" id="ARBA00023180"/>
    </source>
</evidence>
<accession>A0A9P7RY78</accession>
<dbReference type="OrthoDB" id="1657402at2759"/>
<dbReference type="InterPro" id="IPR017853">
    <property type="entry name" value="GH"/>
</dbReference>
<dbReference type="SUPFAM" id="SSF51011">
    <property type="entry name" value="Glycosyl hydrolase domain"/>
    <property type="match status" value="1"/>
</dbReference>
<feature type="domain" description="Beta-galactosidase" evidence="9">
    <location>
        <begin position="290"/>
        <end position="456"/>
    </location>
</feature>
<evidence type="ECO:0000256" key="3">
    <source>
        <dbReference type="ARBA" id="ARBA00012756"/>
    </source>
</evidence>
<evidence type="ECO:0000256" key="7">
    <source>
        <dbReference type="ARBA" id="ARBA00023295"/>
    </source>
</evidence>
<gene>
    <name evidence="10" type="ORF">E1B28_010647</name>
</gene>
<reference evidence="10" key="1">
    <citation type="journal article" date="2021" name="Genome Biol. Evol.">
        <title>The assembled and annotated genome of the fairy-ring fungus Marasmius oreades.</title>
        <authorList>
            <person name="Hiltunen M."/>
            <person name="Ament-Velasquez S.L."/>
            <person name="Johannesson H."/>
        </authorList>
    </citation>
    <scope>NUCLEOTIDE SEQUENCE</scope>
    <source>
        <strain evidence="10">03SP1</strain>
    </source>
</reference>
<evidence type="ECO:0000259" key="9">
    <source>
        <dbReference type="SMART" id="SM01029"/>
    </source>
</evidence>
<sequence>MWSILTATEVYNPYTQQQKLLESRWFFVPYINAETTAGGIAHWITTEVAGNLRTNDSDWRASWQAYVNGIITESRPNQITEGGPLIAIQVDNEYNQRDGGTYFAELEAAYRASTSGIVVPLTYNDPGQGRNFINGTGAVDLYGLDSYPQGFDCSHPDVWNGVTLNYHQYHASANPSQVWYIPEFQGGAFDAWGPTSPGYQNCRQLTGPEFVSVFNLQLWASNAKMINFYMVYGGTSWGAVPFHGVYTSYDYGASITESRMLTTKYSALKRQGIFLRSSPEFYKTDWIGDTSTGLNDGAVISVNNTPAAFVTLLRNPNTRAGFWVVRQSGSTSTATSVFRLNVTTADGSKIQLPTEVTLSGRQSKVIVTDYAFGTKSRALYSTAQVFFAGSIGGRDVLFLYGDSNQEHVAAIQLTGTPTPGVLSPGNSNVQFMGTEAGASSANNVTIIGFLPGVQGLVTIYDSDTQLILYADSATVDTFWAPTIAGTTGDLANFWSLGTNETVLVGGPYLVRSAAISGNQLALRGDLNISDGAGDVMLTVIAPKNVTSISWNGEAVSISSSLLPTSWLLGAINRNGSSPTGSDSLTGRITLPTLKTWKFKDSLPEIVGGFDDSKWALANHTQTNIPEKPHYGDGRVLYGCDYGFCENIVLWRGHFTGTGNEKSVNLSINGGEAFAASVWLNNAFLNTAFGNSTNNRNFIEETDQVYTFPNGVAQAGKDNVITIVQDNMGLDEQNAVNSMKSPRGVRGFQLNTGTFSQWRVQGKIGGYTNFPDKARGVLNEGGLFGERKGWHLPGFDTSSWATVSNLSLSSPGVGFFVNTFNLSLPQGQDVMLSLNFVESDGQPYRALLFVNGWMMGKRVGNLGPQTKFPVHEGILDYQGSNTVAVAVWAMTKQPVNPQLQFTIDGMFDGGVGNIRKNNPSWTATGRE</sequence>
<comment type="catalytic activity">
    <reaction evidence="1">
        <text>Hydrolysis of terminal non-reducing beta-D-galactose residues in beta-D-galactosides.</text>
        <dbReference type="EC" id="3.2.1.23"/>
    </reaction>
</comment>
<dbReference type="Proteomes" id="UP001049176">
    <property type="component" value="Chromosome 6"/>
</dbReference>
<proteinExistence type="inferred from homology"/>
<dbReference type="Gene3D" id="2.60.390.10">
    <property type="entry name" value="Beta-galactosidase, domain 3"/>
    <property type="match status" value="1"/>
</dbReference>
<name>A0A9P7RY78_9AGAR</name>
<dbReference type="Pfam" id="PF13363">
    <property type="entry name" value="BetaGal_dom3"/>
    <property type="match status" value="1"/>
</dbReference>
<evidence type="ECO:0000256" key="4">
    <source>
        <dbReference type="ARBA" id="ARBA00022729"/>
    </source>
</evidence>
<dbReference type="GeneID" id="66079723"/>
<evidence type="ECO:0000256" key="5">
    <source>
        <dbReference type="ARBA" id="ARBA00022801"/>
    </source>
</evidence>
<dbReference type="Pfam" id="PF10435">
    <property type="entry name" value="BetaGal_dom2"/>
    <property type="match status" value="1"/>
</dbReference>
<evidence type="ECO:0000256" key="2">
    <source>
        <dbReference type="ARBA" id="ARBA00009809"/>
    </source>
</evidence>
<dbReference type="InterPro" id="IPR037110">
    <property type="entry name" value="Betagal_dom2_sf"/>
</dbReference>
<evidence type="ECO:0000256" key="1">
    <source>
        <dbReference type="ARBA" id="ARBA00001412"/>
    </source>
</evidence>
<dbReference type="GO" id="GO:0004565">
    <property type="term" value="F:beta-galactosidase activity"/>
    <property type="evidence" value="ECO:0007669"/>
    <property type="project" value="UniProtKB-EC"/>
</dbReference>
<dbReference type="InterPro" id="IPR025972">
    <property type="entry name" value="BetaGal_dom3"/>
</dbReference>
<evidence type="ECO:0000256" key="8">
    <source>
        <dbReference type="RuleBase" id="RU003679"/>
    </source>
</evidence>
<keyword evidence="5" id="KW-0378">Hydrolase</keyword>
<dbReference type="EC" id="3.2.1.23" evidence="3"/>
<dbReference type="InterPro" id="IPR001944">
    <property type="entry name" value="Glycoside_Hdrlase_35"/>
</dbReference>
<dbReference type="EMBL" id="CM032186">
    <property type="protein sequence ID" value="KAG7091627.1"/>
    <property type="molecule type" value="Genomic_DNA"/>
</dbReference>
<dbReference type="RefSeq" id="XP_043008097.1">
    <property type="nucleotide sequence ID" value="XM_043155625.1"/>
</dbReference>
<keyword evidence="11" id="KW-1185">Reference proteome</keyword>
<comment type="similarity">
    <text evidence="2 8">Belongs to the glycosyl hydrolase 35 family.</text>
</comment>
<dbReference type="PANTHER" id="PTHR23421">
    <property type="entry name" value="BETA-GALACTOSIDASE RELATED"/>
    <property type="match status" value="1"/>
</dbReference>